<dbReference type="HOGENOM" id="CLU_1283287_0_0_1"/>
<dbReference type="STRING" id="1442368.A0A0D2GWZ0"/>
<sequence length="215" mass="24164">MPQPLTRPTEDGDDPAYGDEALAETTSISSWIRDYRVENGRTYHALKDGKYCQDLYRKTLNNRLFLESKMAWTSCSGTSNSAPLRWSARRKKISADAERGLDLDLEFDLNSTGGGGSGFSIWQVKSPQSRHSSTRDAELKVNERDVTDVFDLPTTPQLERRPWWTSDSGRYTACNLVSTVASQRLTVNSVAVVLPLMIVVVTIRTHVPVHWATRD</sequence>
<dbReference type="GeneID" id="25308803"/>
<dbReference type="RefSeq" id="XP_013280677.1">
    <property type="nucleotide sequence ID" value="XM_013425223.1"/>
</dbReference>
<gene>
    <name evidence="1" type="ORF">Z517_09313</name>
</gene>
<keyword evidence="2" id="KW-1185">Reference proteome</keyword>
<accession>A0A0D2GWZ0</accession>
<proteinExistence type="predicted"/>
<protein>
    <submittedName>
        <fullName evidence="1">Uncharacterized protein</fullName>
    </submittedName>
</protein>
<reference evidence="1 2" key="1">
    <citation type="submission" date="2015-01" db="EMBL/GenBank/DDBJ databases">
        <title>The Genome Sequence of Fonsecaea pedrosoi CBS 271.37.</title>
        <authorList>
            <consortium name="The Broad Institute Genomics Platform"/>
            <person name="Cuomo C."/>
            <person name="de Hoog S."/>
            <person name="Gorbushina A."/>
            <person name="Stielow B."/>
            <person name="Teixiera M."/>
            <person name="Abouelleil A."/>
            <person name="Chapman S.B."/>
            <person name="Priest M."/>
            <person name="Young S.K."/>
            <person name="Wortman J."/>
            <person name="Nusbaum C."/>
            <person name="Birren B."/>
        </authorList>
    </citation>
    <scope>NUCLEOTIDE SEQUENCE [LARGE SCALE GENOMIC DNA]</scope>
    <source>
        <strain evidence="1 2">CBS 271.37</strain>
    </source>
</reference>
<evidence type="ECO:0000313" key="1">
    <source>
        <dbReference type="EMBL" id="KIW76869.1"/>
    </source>
</evidence>
<dbReference type="VEuPathDB" id="FungiDB:Z517_09313"/>
<evidence type="ECO:0000313" key="2">
    <source>
        <dbReference type="Proteomes" id="UP000053029"/>
    </source>
</evidence>
<organism evidence="1 2">
    <name type="scientific">Fonsecaea pedrosoi CBS 271.37</name>
    <dbReference type="NCBI Taxonomy" id="1442368"/>
    <lineage>
        <taxon>Eukaryota</taxon>
        <taxon>Fungi</taxon>
        <taxon>Dikarya</taxon>
        <taxon>Ascomycota</taxon>
        <taxon>Pezizomycotina</taxon>
        <taxon>Eurotiomycetes</taxon>
        <taxon>Chaetothyriomycetidae</taxon>
        <taxon>Chaetothyriales</taxon>
        <taxon>Herpotrichiellaceae</taxon>
        <taxon>Fonsecaea</taxon>
    </lineage>
</organism>
<name>A0A0D2GWZ0_9EURO</name>
<dbReference type="Proteomes" id="UP000053029">
    <property type="component" value="Unassembled WGS sequence"/>
</dbReference>
<dbReference type="AlphaFoldDB" id="A0A0D2GWZ0"/>
<dbReference type="EMBL" id="KN846974">
    <property type="protein sequence ID" value="KIW76869.1"/>
    <property type="molecule type" value="Genomic_DNA"/>
</dbReference>